<keyword evidence="5 8" id="KW-0812">Transmembrane</keyword>
<dbReference type="CDD" id="cd17324">
    <property type="entry name" value="MFS_NepI_like"/>
    <property type="match status" value="1"/>
</dbReference>
<keyword evidence="6 8" id="KW-1133">Transmembrane helix</keyword>
<evidence type="ECO:0000256" key="2">
    <source>
        <dbReference type="ARBA" id="ARBA00008335"/>
    </source>
</evidence>
<dbReference type="SUPFAM" id="SSF103473">
    <property type="entry name" value="MFS general substrate transporter"/>
    <property type="match status" value="1"/>
</dbReference>
<feature type="transmembrane region" description="Helical" evidence="8">
    <location>
        <begin position="95"/>
        <end position="117"/>
    </location>
</feature>
<feature type="transmembrane region" description="Helical" evidence="8">
    <location>
        <begin position="157"/>
        <end position="177"/>
    </location>
</feature>
<comment type="subcellular location">
    <subcellularLocation>
        <location evidence="1">Cell membrane</location>
        <topology evidence="1">Multi-pass membrane protein</topology>
    </subcellularLocation>
</comment>
<dbReference type="Gene3D" id="1.20.1250.20">
    <property type="entry name" value="MFS general substrate transporter like domains"/>
    <property type="match status" value="1"/>
</dbReference>
<dbReference type="OrthoDB" id="63984at2"/>
<organism evidence="10 11">
    <name type="scientific">Suttonella ornithocola</name>
    <dbReference type="NCBI Taxonomy" id="279832"/>
    <lineage>
        <taxon>Bacteria</taxon>
        <taxon>Pseudomonadati</taxon>
        <taxon>Pseudomonadota</taxon>
        <taxon>Gammaproteobacteria</taxon>
        <taxon>Cardiobacteriales</taxon>
        <taxon>Cardiobacteriaceae</taxon>
        <taxon>Suttonella</taxon>
    </lineage>
</organism>
<evidence type="ECO:0000256" key="4">
    <source>
        <dbReference type="ARBA" id="ARBA00022475"/>
    </source>
</evidence>
<feature type="transmembrane region" description="Helical" evidence="8">
    <location>
        <begin position="129"/>
        <end position="151"/>
    </location>
</feature>
<evidence type="ECO:0000256" key="1">
    <source>
        <dbReference type="ARBA" id="ARBA00004651"/>
    </source>
</evidence>
<accession>A0A380MRZ0</accession>
<keyword evidence="11" id="KW-1185">Reference proteome</keyword>
<dbReference type="InterPro" id="IPR011701">
    <property type="entry name" value="MFS"/>
</dbReference>
<dbReference type="AlphaFoldDB" id="A0A380MRZ0"/>
<evidence type="ECO:0000313" key="10">
    <source>
        <dbReference type="EMBL" id="SUO95072.1"/>
    </source>
</evidence>
<reference evidence="10 11" key="1">
    <citation type="submission" date="2018-06" db="EMBL/GenBank/DDBJ databases">
        <authorList>
            <consortium name="Pathogen Informatics"/>
            <person name="Doyle S."/>
        </authorList>
    </citation>
    <scope>NUCLEOTIDE SEQUENCE [LARGE SCALE GENOMIC DNA]</scope>
    <source>
        <strain evidence="10 11">NCTC13337</strain>
    </source>
</reference>
<feature type="transmembrane region" description="Helical" evidence="8">
    <location>
        <begin position="288"/>
        <end position="309"/>
    </location>
</feature>
<feature type="domain" description="Major facilitator superfamily (MFS) profile" evidence="9">
    <location>
        <begin position="1"/>
        <end position="374"/>
    </location>
</feature>
<keyword evidence="3" id="KW-0813">Transport</keyword>
<gene>
    <name evidence="10" type="primary">ynfM</name>
    <name evidence="10" type="ORF">NCTC13337_01090</name>
</gene>
<dbReference type="GO" id="GO:0005886">
    <property type="term" value="C:plasma membrane"/>
    <property type="evidence" value="ECO:0007669"/>
    <property type="project" value="UniProtKB-SubCell"/>
</dbReference>
<dbReference type="RefSeq" id="WP_072577427.1">
    <property type="nucleotide sequence ID" value="NZ_LWHB01000174.1"/>
</dbReference>
<evidence type="ECO:0000256" key="8">
    <source>
        <dbReference type="SAM" id="Phobius"/>
    </source>
</evidence>
<keyword evidence="7 8" id="KW-0472">Membrane</keyword>
<dbReference type="Proteomes" id="UP000254601">
    <property type="component" value="Unassembled WGS sequence"/>
</dbReference>
<feature type="transmembrane region" description="Helical" evidence="8">
    <location>
        <begin position="40"/>
        <end position="63"/>
    </location>
</feature>
<evidence type="ECO:0000256" key="3">
    <source>
        <dbReference type="ARBA" id="ARBA00022448"/>
    </source>
</evidence>
<dbReference type="PANTHER" id="PTHR43271">
    <property type="entry name" value="BLL2771 PROTEIN"/>
    <property type="match status" value="1"/>
</dbReference>
<dbReference type="GO" id="GO:0022857">
    <property type="term" value="F:transmembrane transporter activity"/>
    <property type="evidence" value="ECO:0007669"/>
    <property type="project" value="InterPro"/>
</dbReference>
<evidence type="ECO:0000256" key="6">
    <source>
        <dbReference type="ARBA" id="ARBA00022989"/>
    </source>
</evidence>
<evidence type="ECO:0000259" key="9">
    <source>
        <dbReference type="PROSITE" id="PS50850"/>
    </source>
</evidence>
<evidence type="ECO:0000313" key="11">
    <source>
        <dbReference type="Proteomes" id="UP000254601"/>
    </source>
</evidence>
<keyword evidence="4" id="KW-1003">Cell membrane</keyword>
<feature type="transmembrane region" description="Helical" evidence="8">
    <location>
        <begin position="198"/>
        <end position="221"/>
    </location>
</feature>
<sequence length="374" mass="41514">MYNRKSLLFIATVFTFITLYLPQPLQPLLAATYGKTPAQGSLLTSITLFPLALAPLLYGYILGNIHPAKLLKIALIGLGITNILFAIVTHFPSLILIRFIQGALIPILITAIISLLLEENPQGQRSLSLYVSLTILGGFSGRFLSTLFETYFTWENFSILVGITLTILAFFLPNASTQESNVYQRPHWQDFLAIISHRTLLTILLIIYLSFGCFVALLNYLPFFIRKSDPQAGTLITGLMYSGYIIGAVVSIIAPKIIERFHVRPTLLTANIAFISALILLYSNNLWLTFSVLFLFCAAFFLTHTTAIAEINRCSPYPKALTNAFYTSFYYTGAVIGVWLPGLIYQSFGKSIFITTLIATTLCATVAIFTLPNE</sequence>
<dbReference type="PANTHER" id="PTHR43271:SF1">
    <property type="entry name" value="INNER MEMBRANE TRANSPORT PROTEIN YNFM"/>
    <property type="match status" value="1"/>
</dbReference>
<proteinExistence type="inferred from homology"/>
<feature type="transmembrane region" description="Helical" evidence="8">
    <location>
        <begin position="70"/>
        <end position="89"/>
    </location>
</feature>
<feature type="transmembrane region" description="Helical" evidence="8">
    <location>
        <begin position="321"/>
        <end position="340"/>
    </location>
</feature>
<protein>
    <submittedName>
        <fullName evidence="10">Inner membrane transport protein ynfM</fullName>
    </submittedName>
</protein>
<evidence type="ECO:0000256" key="7">
    <source>
        <dbReference type="ARBA" id="ARBA00023136"/>
    </source>
</evidence>
<dbReference type="PROSITE" id="PS50850">
    <property type="entry name" value="MFS"/>
    <property type="match status" value="1"/>
</dbReference>
<comment type="similarity">
    <text evidence="2">Belongs to the major facilitator superfamily.</text>
</comment>
<feature type="transmembrane region" description="Helical" evidence="8">
    <location>
        <begin position="352"/>
        <end position="371"/>
    </location>
</feature>
<dbReference type="EMBL" id="UHIC01000001">
    <property type="protein sequence ID" value="SUO95072.1"/>
    <property type="molecule type" value="Genomic_DNA"/>
</dbReference>
<feature type="transmembrane region" description="Helical" evidence="8">
    <location>
        <begin position="266"/>
        <end position="282"/>
    </location>
</feature>
<dbReference type="InterPro" id="IPR020846">
    <property type="entry name" value="MFS_dom"/>
</dbReference>
<dbReference type="Pfam" id="PF07690">
    <property type="entry name" value="MFS_1"/>
    <property type="match status" value="1"/>
</dbReference>
<evidence type="ECO:0000256" key="5">
    <source>
        <dbReference type="ARBA" id="ARBA00022692"/>
    </source>
</evidence>
<feature type="transmembrane region" description="Helical" evidence="8">
    <location>
        <begin position="233"/>
        <end position="254"/>
    </location>
</feature>
<dbReference type="InterPro" id="IPR036259">
    <property type="entry name" value="MFS_trans_sf"/>
</dbReference>
<name>A0A380MRZ0_9GAMM</name>